<sequence>MIDINHPDSEFIFKASAFTDRIRNFCRNYIVETFDDRQLTFQEMELEGLLLIEFSEIHFKENFTVISELVSDLTNEIHKLKAINISYESGNCTVCNTKLKTFDTLIMEKGLRFMTICEKCPEEIYKIINMIDWATGAAFI</sequence>
<keyword evidence="2" id="KW-1185">Reference proteome</keyword>
<dbReference type="EMBL" id="JACYFS010000001">
    <property type="protein sequence ID" value="MBD8081906.1"/>
    <property type="molecule type" value="Genomic_DNA"/>
</dbReference>
<organism evidence="1 2">
    <name type="scientific">Chryseobacterium caseinilyticum</name>
    <dbReference type="NCBI Taxonomy" id="2771428"/>
    <lineage>
        <taxon>Bacteria</taxon>
        <taxon>Pseudomonadati</taxon>
        <taxon>Bacteroidota</taxon>
        <taxon>Flavobacteriia</taxon>
        <taxon>Flavobacteriales</taxon>
        <taxon>Weeksellaceae</taxon>
        <taxon>Chryseobacterium group</taxon>
        <taxon>Chryseobacterium</taxon>
    </lineage>
</organism>
<dbReference type="Proteomes" id="UP000637299">
    <property type="component" value="Unassembled WGS sequence"/>
</dbReference>
<gene>
    <name evidence="1" type="ORF">IC610_05635</name>
</gene>
<dbReference type="RefSeq" id="WP_191735597.1">
    <property type="nucleotide sequence ID" value="NZ_JACYFS010000001.1"/>
</dbReference>
<reference evidence="1 2" key="1">
    <citation type="submission" date="2020-09" db="EMBL/GenBank/DDBJ databases">
        <title>Genome seq and assembly of Chryseobacterium sp.</title>
        <authorList>
            <person name="Chhetri G."/>
        </authorList>
    </citation>
    <scope>NUCLEOTIDE SEQUENCE [LARGE SCALE GENOMIC DNA]</scope>
    <source>
        <strain evidence="1 2">GCR10</strain>
    </source>
</reference>
<proteinExistence type="predicted"/>
<comment type="caution">
    <text evidence="1">The sequence shown here is derived from an EMBL/GenBank/DDBJ whole genome shotgun (WGS) entry which is preliminary data.</text>
</comment>
<name>A0ABR8Z9K0_9FLAO</name>
<evidence type="ECO:0000313" key="1">
    <source>
        <dbReference type="EMBL" id="MBD8081906.1"/>
    </source>
</evidence>
<protein>
    <submittedName>
        <fullName evidence="1">Uncharacterized protein</fullName>
    </submittedName>
</protein>
<accession>A0ABR8Z9K0</accession>
<evidence type="ECO:0000313" key="2">
    <source>
        <dbReference type="Proteomes" id="UP000637299"/>
    </source>
</evidence>